<protein>
    <submittedName>
        <fullName evidence="1">SAM-dependent methyltransferase</fullName>
    </submittedName>
</protein>
<dbReference type="SUPFAM" id="SSF53335">
    <property type="entry name" value="S-adenosyl-L-methionine-dependent methyltransferases"/>
    <property type="match status" value="1"/>
</dbReference>
<reference evidence="1 2" key="1">
    <citation type="submission" date="2021-03" db="EMBL/GenBank/DDBJ databases">
        <title>Sequencing the genomes of 1000 actinobacteria strains.</title>
        <authorList>
            <person name="Klenk H.-P."/>
        </authorList>
    </citation>
    <scope>NUCLEOTIDE SEQUENCE [LARGE SCALE GENOMIC DNA]</scope>
    <source>
        <strain evidence="1 2">DSM 44580</strain>
    </source>
</reference>
<dbReference type="RefSeq" id="WP_245372969.1">
    <property type="nucleotide sequence ID" value="NZ_JAGIOO010000001.1"/>
</dbReference>
<evidence type="ECO:0000313" key="2">
    <source>
        <dbReference type="Proteomes" id="UP001519363"/>
    </source>
</evidence>
<accession>A0ABS5AQG5</accession>
<organism evidence="1 2">
    <name type="scientific">Crossiella equi</name>
    <dbReference type="NCBI Taxonomy" id="130796"/>
    <lineage>
        <taxon>Bacteria</taxon>
        <taxon>Bacillati</taxon>
        <taxon>Actinomycetota</taxon>
        <taxon>Actinomycetes</taxon>
        <taxon>Pseudonocardiales</taxon>
        <taxon>Pseudonocardiaceae</taxon>
        <taxon>Crossiella</taxon>
    </lineage>
</organism>
<keyword evidence="2" id="KW-1185">Reference proteome</keyword>
<sequence>MRRSWRAGVDVEYVHANVYDAVEALGGRRFDVVYTGKGALCYLPDLTAWAEVLRALLAPGGLLYLVEFHPLLHAFSPSPVTGPDEPLLLYQDYLEGRGAQEKDSPRTYTDGPPLAGPTLAYEWRHGLGEVLTALLRAGLRLETVREVDELPWPRWRRMTRTASGWWRLPEEEPRVPLLFAVRARRA</sequence>
<comment type="caution">
    <text evidence="1">The sequence shown here is derived from an EMBL/GenBank/DDBJ whole genome shotgun (WGS) entry which is preliminary data.</text>
</comment>
<dbReference type="InterPro" id="IPR029063">
    <property type="entry name" value="SAM-dependent_MTases_sf"/>
</dbReference>
<dbReference type="GO" id="GO:0008168">
    <property type="term" value="F:methyltransferase activity"/>
    <property type="evidence" value="ECO:0007669"/>
    <property type="project" value="UniProtKB-KW"/>
</dbReference>
<dbReference type="GO" id="GO:0032259">
    <property type="term" value="P:methylation"/>
    <property type="evidence" value="ECO:0007669"/>
    <property type="project" value="UniProtKB-KW"/>
</dbReference>
<name>A0ABS5AQG5_9PSEU</name>
<evidence type="ECO:0000313" key="1">
    <source>
        <dbReference type="EMBL" id="MBP2478813.1"/>
    </source>
</evidence>
<keyword evidence="1" id="KW-0808">Transferase</keyword>
<gene>
    <name evidence="1" type="ORF">JOF53_007685</name>
</gene>
<proteinExistence type="predicted"/>
<dbReference type="CDD" id="cd02440">
    <property type="entry name" value="AdoMet_MTases"/>
    <property type="match status" value="1"/>
</dbReference>
<dbReference type="Proteomes" id="UP001519363">
    <property type="component" value="Unassembled WGS sequence"/>
</dbReference>
<dbReference type="Gene3D" id="3.40.50.150">
    <property type="entry name" value="Vaccinia Virus protein VP39"/>
    <property type="match status" value="1"/>
</dbReference>
<keyword evidence="1" id="KW-0489">Methyltransferase</keyword>
<dbReference type="EMBL" id="JAGIOO010000001">
    <property type="protein sequence ID" value="MBP2478813.1"/>
    <property type="molecule type" value="Genomic_DNA"/>
</dbReference>